<keyword evidence="1" id="KW-0812">Transmembrane</keyword>
<dbReference type="Gene3D" id="3.40.50.1820">
    <property type="entry name" value="alpha/beta hydrolase"/>
    <property type="match status" value="1"/>
</dbReference>
<keyword evidence="1" id="KW-1133">Transmembrane helix</keyword>
<dbReference type="PANTHER" id="PTHR37471:SF1">
    <property type="entry name" value="AB HYDROLASE-1 DOMAIN-CONTAINING PROTEIN"/>
    <property type="match status" value="1"/>
</dbReference>
<dbReference type="EMBL" id="SPRC01000004">
    <property type="protein sequence ID" value="TIB81929.1"/>
    <property type="molecule type" value="Genomic_DNA"/>
</dbReference>
<keyword evidence="1" id="KW-0472">Membrane</keyword>
<gene>
    <name evidence="2" type="ORF">E3Q22_00549</name>
</gene>
<evidence type="ECO:0000313" key="3">
    <source>
        <dbReference type="Proteomes" id="UP000310685"/>
    </source>
</evidence>
<sequence>MTTMRTRRRVSLSAPPAKLETPKEVRKLRSWSYYIIFAIVILPLQLFIMSSFLYTAQRLYHLYNNSVPYCRYLFMDIYAPLEQVIFYVYLTILNKRIQPISLPPPHFTPSFAKQLFIRILGDFRAVNTRRVTEWSEDTSQGAYAAPALRREDRRSSWDVDMLESQIPALEYNDAKARDFREKVSTWFGHAEWHDLCHDDMLTWLSWSLLGLPLSEANLPFLESCVHLVEKRTGSCLPMKRPEGAQPPTIIRLTIDPVKTRARPILLYIIIHIADMLTKFFLIWRYDCKIWIIEGENPQSGPLEYIVRIPDKKSEDKVKPVTLMHGLGFGLPHYGQIFKFLANKFPNRPIVMPLNRATSMMIFTRRYLLPVTRQEASQGLTEVLDRLNASDTDIVSHSFGTIAHTHILKDAPHLVNKSVFLDPVTFCLWEGDLCYRFLYKVPKTGIELLMNYFIATETGLANTLQRSFSWSCNLLWPQEMKIESTKVFIGSEDFIYDSKRVHEYLLRHGLRDGVALHYMDGFNHGECLITRNGVIDTVCEFLE</sequence>
<protein>
    <recommendedName>
        <fullName evidence="4">Alpha/beta-hydrolase</fullName>
    </recommendedName>
</protein>
<evidence type="ECO:0000313" key="2">
    <source>
        <dbReference type="EMBL" id="TIB81929.1"/>
    </source>
</evidence>
<name>A0A4T0MFF3_9BASI</name>
<dbReference type="InterPro" id="IPR029058">
    <property type="entry name" value="AB_hydrolase_fold"/>
</dbReference>
<dbReference type="SUPFAM" id="SSF53474">
    <property type="entry name" value="alpha/beta-Hydrolases"/>
    <property type="match status" value="1"/>
</dbReference>
<evidence type="ECO:0000256" key="1">
    <source>
        <dbReference type="SAM" id="Phobius"/>
    </source>
</evidence>
<dbReference type="Proteomes" id="UP000310685">
    <property type="component" value="Unassembled WGS sequence"/>
</dbReference>
<dbReference type="PANTHER" id="PTHR37471">
    <property type="entry name" value="UNNAMED PRODUCT"/>
    <property type="match status" value="1"/>
</dbReference>
<comment type="caution">
    <text evidence="2">The sequence shown here is derived from an EMBL/GenBank/DDBJ whole genome shotgun (WGS) entry which is preliminary data.</text>
</comment>
<reference evidence="2 3" key="1">
    <citation type="submission" date="2019-03" db="EMBL/GenBank/DDBJ databases">
        <title>Sequencing 25 genomes of Wallemia mellicola.</title>
        <authorList>
            <person name="Gostincar C."/>
        </authorList>
    </citation>
    <scope>NUCLEOTIDE SEQUENCE [LARGE SCALE GENOMIC DNA]</scope>
    <source>
        <strain evidence="2 3">EXF-6152</strain>
    </source>
</reference>
<evidence type="ECO:0008006" key="4">
    <source>
        <dbReference type="Google" id="ProtNLM"/>
    </source>
</evidence>
<feature type="transmembrane region" description="Helical" evidence="1">
    <location>
        <begin position="31"/>
        <end position="52"/>
    </location>
</feature>
<accession>A0A4T0MFF3</accession>
<proteinExistence type="predicted"/>
<dbReference type="AlphaFoldDB" id="A0A4T0MFF3"/>
<organism evidence="2 3">
    <name type="scientific">Wallemia mellicola</name>
    <dbReference type="NCBI Taxonomy" id="1708541"/>
    <lineage>
        <taxon>Eukaryota</taxon>
        <taxon>Fungi</taxon>
        <taxon>Dikarya</taxon>
        <taxon>Basidiomycota</taxon>
        <taxon>Wallemiomycotina</taxon>
        <taxon>Wallemiomycetes</taxon>
        <taxon>Wallemiales</taxon>
        <taxon>Wallemiaceae</taxon>
        <taxon>Wallemia</taxon>
    </lineage>
</organism>